<accession>A0A6J6CAQ4</accession>
<proteinExistence type="predicted"/>
<dbReference type="Pfam" id="PF12706">
    <property type="entry name" value="Lactamase_B_2"/>
    <property type="match status" value="1"/>
</dbReference>
<name>A0A6J6CAQ4_9ZZZZ</name>
<protein>
    <submittedName>
        <fullName evidence="4">Unannotated protein</fullName>
    </submittedName>
</protein>
<evidence type="ECO:0000259" key="3">
    <source>
        <dbReference type="SMART" id="SM00849"/>
    </source>
</evidence>
<dbReference type="InterPro" id="IPR044094">
    <property type="entry name" value="AtsA-like_MBL-fold"/>
</dbReference>
<dbReference type="AlphaFoldDB" id="A0A6J6CAQ4"/>
<dbReference type="NCBIfam" id="NF000806">
    <property type="entry name" value="PRK00055.2-4"/>
    <property type="match status" value="1"/>
</dbReference>
<keyword evidence="1" id="KW-0378">Hydrolase</keyword>
<reference evidence="4" key="1">
    <citation type="submission" date="2020-05" db="EMBL/GenBank/DDBJ databases">
        <authorList>
            <person name="Chiriac C."/>
            <person name="Salcher M."/>
            <person name="Ghai R."/>
            <person name="Kavagutti S V."/>
        </authorList>
    </citation>
    <scope>NUCLEOTIDE SEQUENCE</scope>
</reference>
<dbReference type="Gene3D" id="3.60.15.10">
    <property type="entry name" value="Ribonuclease Z/Hydroxyacylglutathione hydrolase-like"/>
    <property type="match status" value="1"/>
</dbReference>
<dbReference type="InterPro" id="IPR001279">
    <property type="entry name" value="Metallo-B-lactamas"/>
</dbReference>
<dbReference type="InterPro" id="IPR036866">
    <property type="entry name" value="RibonucZ/Hydroxyglut_hydro"/>
</dbReference>
<dbReference type="EMBL" id="CAEZSR010000020">
    <property type="protein sequence ID" value="CAB4548440.1"/>
    <property type="molecule type" value="Genomic_DNA"/>
</dbReference>
<evidence type="ECO:0000313" key="4">
    <source>
        <dbReference type="EMBL" id="CAB4548440.1"/>
    </source>
</evidence>
<dbReference type="GO" id="GO:0042781">
    <property type="term" value="F:3'-tRNA processing endoribonuclease activity"/>
    <property type="evidence" value="ECO:0007669"/>
    <property type="project" value="TreeGrafter"/>
</dbReference>
<evidence type="ECO:0000256" key="1">
    <source>
        <dbReference type="ARBA" id="ARBA00022801"/>
    </source>
</evidence>
<gene>
    <name evidence="4" type="ORF">UFOPK1493_00863</name>
</gene>
<evidence type="ECO:0000256" key="2">
    <source>
        <dbReference type="SAM" id="MobiDB-lite"/>
    </source>
</evidence>
<dbReference type="PANTHER" id="PTHR46018">
    <property type="entry name" value="ZINC PHOSPHODIESTERASE ELAC PROTEIN 1"/>
    <property type="match status" value="1"/>
</dbReference>
<dbReference type="CDD" id="cd07719">
    <property type="entry name" value="arylsulfatase_AtsA-like_MBL-fold"/>
    <property type="match status" value="1"/>
</dbReference>
<feature type="region of interest" description="Disordered" evidence="2">
    <location>
        <begin position="1"/>
        <end position="20"/>
    </location>
</feature>
<dbReference type="PANTHER" id="PTHR46018:SF2">
    <property type="entry name" value="ZINC PHOSPHODIESTERASE ELAC PROTEIN 1"/>
    <property type="match status" value="1"/>
</dbReference>
<organism evidence="4">
    <name type="scientific">freshwater metagenome</name>
    <dbReference type="NCBI Taxonomy" id="449393"/>
    <lineage>
        <taxon>unclassified sequences</taxon>
        <taxon>metagenomes</taxon>
        <taxon>ecological metagenomes</taxon>
    </lineage>
</organism>
<sequence length="273" mass="28950">MKVTLLGTGSPIPDPRRAGPSQLVTADGLTVLVDCGRGVLMRLTAAGVLPPFLDGLLITHLHSDHITDLGDVITTRWVMSPGPNPLRVWGPPGTQEVVDGTLASLRPDIRYRIDHHADITQGPVVEVVEVSPGEVFPVGSATVRVGATDHRPVEPTVAFRIEVGDTSVVMGGDGVPCAGLDELCRGATAYVQTVIRDDLVKLVPMQRLQDILDYHSTVAQAAETAARAGVGTLVLTHYVPALQPGQEDEWRALAAPHFDGPIVLGDDLTSVEL</sequence>
<dbReference type="SUPFAM" id="SSF56281">
    <property type="entry name" value="Metallo-hydrolase/oxidoreductase"/>
    <property type="match status" value="1"/>
</dbReference>
<feature type="domain" description="Metallo-beta-lactamase" evidence="3">
    <location>
        <begin position="18"/>
        <end position="215"/>
    </location>
</feature>
<dbReference type="SMART" id="SM00849">
    <property type="entry name" value="Lactamase_B"/>
    <property type="match status" value="1"/>
</dbReference>